<dbReference type="Proteomes" id="UP000178815">
    <property type="component" value="Unassembled WGS sequence"/>
</dbReference>
<organism evidence="1 2">
    <name type="scientific">Candidatus Kaiserbacteria bacterium RIFCSPHIGHO2_01_FULL_53_31</name>
    <dbReference type="NCBI Taxonomy" id="1798481"/>
    <lineage>
        <taxon>Bacteria</taxon>
        <taxon>Candidatus Kaiseribacteriota</taxon>
    </lineage>
</organism>
<sequence length="278" mass="31467">MNRKRFAVIALVVIIIAAGSYFVVNSNGGKYIQIKTPSEALGFGKYITNPNNVSYEFIDARILTSSNAAPKQYYKLCGSDETSAMSLFTKYLAYKNHDIILDDPTKSPEQKQQRMAEGYGTRHLVDHWKADTHYHYVISTSGNPFWEHVILEDCHYFTPTTEERAIIFGEDYSMSIGTFNYSLKTADSFLSFLQYYYAKDWTFIAENKLHSMSVAEDANTITISFKVALIHSGDWGLPTTYSYHLVTHTLDKKTGNMIVSWKKIGAPTSGHIDGNLLK</sequence>
<evidence type="ECO:0000313" key="1">
    <source>
        <dbReference type="EMBL" id="OGG49089.1"/>
    </source>
</evidence>
<dbReference type="AlphaFoldDB" id="A0A1F6CIP8"/>
<gene>
    <name evidence="1" type="ORF">A2678_01335</name>
</gene>
<name>A0A1F6CIP8_9BACT</name>
<comment type="caution">
    <text evidence="1">The sequence shown here is derived from an EMBL/GenBank/DDBJ whole genome shotgun (WGS) entry which is preliminary data.</text>
</comment>
<proteinExistence type="predicted"/>
<reference evidence="1 2" key="1">
    <citation type="journal article" date="2016" name="Nat. Commun.">
        <title>Thousands of microbial genomes shed light on interconnected biogeochemical processes in an aquifer system.</title>
        <authorList>
            <person name="Anantharaman K."/>
            <person name="Brown C.T."/>
            <person name="Hug L.A."/>
            <person name="Sharon I."/>
            <person name="Castelle C.J."/>
            <person name="Probst A.J."/>
            <person name="Thomas B.C."/>
            <person name="Singh A."/>
            <person name="Wilkins M.J."/>
            <person name="Karaoz U."/>
            <person name="Brodie E.L."/>
            <person name="Williams K.H."/>
            <person name="Hubbard S.S."/>
            <person name="Banfield J.F."/>
        </authorList>
    </citation>
    <scope>NUCLEOTIDE SEQUENCE [LARGE SCALE GENOMIC DNA]</scope>
</reference>
<accession>A0A1F6CIP8</accession>
<protein>
    <submittedName>
        <fullName evidence="1">Uncharacterized protein</fullName>
    </submittedName>
</protein>
<dbReference type="EMBL" id="MFKU01000005">
    <property type="protein sequence ID" value="OGG49089.1"/>
    <property type="molecule type" value="Genomic_DNA"/>
</dbReference>
<evidence type="ECO:0000313" key="2">
    <source>
        <dbReference type="Proteomes" id="UP000178815"/>
    </source>
</evidence>